<dbReference type="Proteomes" id="UP000798662">
    <property type="component" value="Chromosome 2"/>
</dbReference>
<gene>
    <name evidence="1" type="ORF">I4F81_009168</name>
</gene>
<accession>A0ACC3CA16</accession>
<sequence>MSWEPLEERPAYTRVPRYLTAALAGLLGMAQARGLCDLARQPVDFWPAAAADILAYGVDHRALLAVDAAASDTYVRRSSIAGAGRGLFAARDFLEGELILPFYGQVVYLDLDAAAYEADRTKEDKRYGDNALPSSLCATAQYLGKRSLQVRTGARFWDAGPGLAAADDLHVSVVPPLFCAAGWANSPQTGHLPNAEFHQRAEPVESHAELVQSNNLLLRVTRFIKENEEIEVCYGEEYDHWV</sequence>
<comment type="caution">
    <text evidence="1">The sequence shown here is derived from an EMBL/GenBank/DDBJ whole genome shotgun (WGS) entry which is preliminary data.</text>
</comment>
<dbReference type="EMBL" id="CM020619">
    <property type="protein sequence ID" value="KAK1866652.1"/>
    <property type="molecule type" value="Genomic_DNA"/>
</dbReference>
<evidence type="ECO:0000313" key="1">
    <source>
        <dbReference type="EMBL" id="KAK1866652.1"/>
    </source>
</evidence>
<reference evidence="1" key="1">
    <citation type="submission" date="2019-11" db="EMBL/GenBank/DDBJ databases">
        <title>Nori genome reveals adaptations in red seaweeds to the harsh intertidal environment.</title>
        <authorList>
            <person name="Wang D."/>
            <person name="Mao Y."/>
        </authorList>
    </citation>
    <scope>NUCLEOTIDE SEQUENCE</scope>
    <source>
        <tissue evidence="1">Gametophyte</tissue>
    </source>
</reference>
<evidence type="ECO:0000313" key="2">
    <source>
        <dbReference type="Proteomes" id="UP000798662"/>
    </source>
</evidence>
<proteinExistence type="predicted"/>
<protein>
    <submittedName>
        <fullName evidence="1">Uncharacterized protein</fullName>
    </submittedName>
</protein>
<name>A0ACC3CA16_PYRYE</name>
<organism evidence="1 2">
    <name type="scientific">Pyropia yezoensis</name>
    <name type="common">Susabi-nori</name>
    <name type="synonym">Porphyra yezoensis</name>
    <dbReference type="NCBI Taxonomy" id="2788"/>
    <lineage>
        <taxon>Eukaryota</taxon>
        <taxon>Rhodophyta</taxon>
        <taxon>Bangiophyceae</taxon>
        <taxon>Bangiales</taxon>
        <taxon>Bangiaceae</taxon>
        <taxon>Pyropia</taxon>
    </lineage>
</organism>
<keyword evidence="2" id="KW-1185">Reference proteome</keyword>